<organism evidence="19 20">
    <name type="scientific">Bogoriella caseilytica</name>
    <dbReference type="NCBI Taxonomy" id="56055"/>
    <lineage>
        <taxon>Bacteria</taxon>
        <taxon>Bacillati</taxon>
        <taxon>Actinomycetota</taxon>
        <taxon>Actinomycetes</taxon>
        <taxon>Micrococcales</taxon>
        <taxon>Bogoriellaceae</taxon>
        <taxon>Bogoriella</taxon>
    </lineage>
</organism>
<evidence type="ECO:0000256" key="2">
    <source>
        <dbReference type="ARBA" id="ARBA00022722"/>
    </source>
</evidence>
<dbReference type="AlphaFoldDB" id="A0A3N2BEM2"/>
<dbReference type="Pfam" id="PF13361">
    <property type="entry name" value="UvrD_C"/>
    <property type="match status" value="1"/>
</dbReference>
<feature type="compositionally biased region" description="Low complexity" evidence="16">
    <location>
        <begin position="14"/>
        <end position="25"/>
    </location>
</feature>
<dbReference type="GO" id="GO:0005829">
    <property type="term" value="C:cytosol"/>
    <property type="evidence" value="ECO:0007669"/>
    <property type="project" value="TreeGrafter"/>
</dbReference>
<feature type="domain" description="UvrD-like helicase C-terminal" evidence="18">
    <location>
        <begin position="341"/>
        <end position="692"/>
    </location>
</feature>
<evidence type="ECO:0000313" key="19">
    <source>
        <dbReference type="EMBL" id="ROR73711.1"/>
    </source>
</evidence>
<name>A0A3N2BEM2_9MICO</name>
<dbReference type="EC" id="5.6.2.4" evidence="13"/>
<dbReference type="Gene3D" id="1.10.10.160">
    <property type="match status" value="1"/>
</dbReference>
<evidence type="ECO:0000256" key="10">
    <source>
        <dbReference type="ARBA" id="ARBA00023204"/>
    </source>
</evidence>
<evidence type="ECO:0000313" key="20">
    <source>
        <dbReference type="Proteomes" id="UP000280668"/>
    </source>
</evidence>
<evidence type="ECO:0000256" key="7">
    <source>
        <dbReference type="ARBA" id="ARBA00022839"/>
    </source>
</evidence>
<reference evidence="19 20" key="1">
    <citation type="submission" date="2018-11" db="EMBL/GenBank/DDBJ databases">
        <title>Sequencing the genomes of 1000 actinobacteria strains.</title>
        <authorList>
            <person name="Klenk H.-P."/>
        </authorList>
    </citation>
    <scope>NUCLEOTIDE SEQUENCE [LARGE SCALE GENOMIC DNA]</scope>
    <source>
        <strain evidence="19 20">DSM 11294</strain>
    </source>
</reference>
<dbReference type="InterPro" id="IPR014017">
    <property type="entry name" value="DNA_helicase_UvrD-like_C"/>
</dbReference>
<sequence length="1101" mass="117514">MASLRPVLPPAPAAAPALDPAQQRAATWGADDGHVLIVGAPGTGKTTTALHLLIERARALQPDPERGEYGAVMLAQNRRAADAAQEAAARRLGLTSSALLVRTPGSFAHSLLTLRAHERGEPDPLLITGPDQDRILADLLEGHRAGAGAHVPWPEWIGPEILALPAFRAELRDLLMRAAELGLSPEQLDELGARHDRPEWRAGAHVLREYLDNTTLQAVPADRGEMFDSSRLISEAAEALGAWESEVPRAPRPRWSTVIVDDYQDATVATARLLRILAADGAQLVLLGDPDAGVQGFRGGMPDLIGRAETAAELGGFSAARIDLEQVHRQGAQLREFSQRITRAISTRAVARHRSAGAAEVQPETDAAGPQGAGYSGALTTAVVGSAAQEGAWIARRLRSEYLAGGRTWAQMAVITRSAGHARRVQRLLRSWGIPASGQTLPRVLHEEPAVRPLLLALDVALAQLGGREVSGEDAAELLVSPLGGADAIGLRRLRRQVRLTPLAEGRAIDEVLAALLSSADPLDELLQARALEGAAVSEDDAAEALREAARPMQQISRLLRAARTELERPGAGAETALWALWDAAQAPRQARSGPPAPEESSAEPPQALSLAEHWRRQALGGGAAGQRADADLDAVMALFQAAEQWTERAPGARAADFLEHLRSQELPADSLAAQGVRAESVEILTAAGAAGREWDLVVVAGLQEDVWPDLRLRDTALASGLLMDLVSGRGSRDYAAARRAVLDDELRMFAVATSRARRQLVLTAVLDDETRPSVFFELAAPEQRPEPPVTSLDLRSLVAELRHALTEPGTSRTRRTEAAALLARLRAEGVPGADPGSWAGLPAPSSVAPLAQPGERVRIRPSAVERVRDCSLRWMLTEAAGHEEGSVHQDLGTLIHEIAEEHPHSPIEQLRVALEEKWPRMAPALGHGWLARAERARAEAMLEHYAGYIAQVPGEVETEKRFRVDVGRAHLSGSVDRVEHLEAGLVRVVDLKTSGTAISQTEAPEHPQLGAYQVAAEAGAFPGLRAGGARLVYLGTGQRKAPERGQPALDGPDSWAHQLIAQTAETMGGAHFAATPGKHCRTCPFVTLCPAKADGARVTS</sequence>
<dbReference type="GO" id="GO:0004527">
    <property type="term" value="F:exonuclease activity"/>
    <property type="evidence" value="ECO:0007669"/>
    <property type="project" value="UniProtKB-KW"/>
</dbReference>
<keyword evidence="11" id="KW-0413">Isomerase</keyword>
<evidence type="ECO:0000256" key="11">
    <source>
        <dbReference type="ARBA" id="ARBA00023235"/>
    </source>
</evidence>
<evidence type="ECO:0000256" key="1">
    <source>
        <dbReference type="ARBA" id="ARBA00009922"/>
    </source>
</evidence>
<dbReference type="RefSeq" id="WP_170163272.1">
    <property type="nucleotide sequence ID" value="NZ_RKHK01000001.1"/>
</dbReference>
<feature type="region of interest" description="Disordered" evidence="16">
    <location>
        <begin position="587"/>
        <end position="607"/>
    </location>
</feature>
<dbReference type="PROSITE" id="PS51217">
    <property type="entry name" value="UVRD_HELICASE_CTER"/>
    <property type="match status" value="1"/>
</dbReference>
<keyword evidence="4" id="KW-0227">DNA damage</keyword>
<evidence type="ECO:0000256" key="9">
    <source>
        <dbReference type="ARBA" id="ARBA00023125"/>
    </source>
</evidence>
<dbReference type="InterPro" id="IPR011604">
    <property type="entry name" value="PDDEXK-like_dom_sf"/>
</dbReference>
<accession>A0A3N2BEM2</accession>
<dbReference type="InterPro" id="IPR027417">
    <property type="entry name" value="P-loop_NTPase"/>
</dbReference>
<evidence type="ECO:0000256" key="14">
    <source>
        <dbReference type="ARBA" id="ARBA00048988"/>
    </source>
</evidence>
<gene>
    <name evidence="19" type="ORF">EDD31_2099</name>
</gene>
<dbReference type="Gene3D" id="3.90.320.10">
    <property type="match status" value="1"/>
</dbReference>
<keyword evidence="20" id="KW-1185">Reference proteome</keyword>
<keyword evidence="8 15" id="KW-0067">ATP-binding</keyword>
<dbReference type="GO" id="GO:0043138">
    <property type="term" value="F:3'-5' DNA helicase activity"/>
    <property type="evidence" value="ECO:0007669"/>
    <property type="project" value="UniProtKB-EC"/>
</dbReference>
<evidence type="ECO:0000259" key="18">
    <source>
        <dbReference type="PROSITE" id="PS51217"/>
    </source>
</evidence>
<proteinExistence type="inferred from homology"/>
<dbReference type="InterPro" id="IPR038726">
    <property type="entry name" value="PDDEXK_AddAB-type"/>
</dbReference>
<evidence type="ECO:0000256" key="16">
    <source>
        <dbReference type="SAM" id="MobiDB-lite"/>
    </source>
</evidence>
<dbReference type="InterPro" id="IPR014016">
    <property type="entry name" value="UvrD-like_ATP-bd"/>
</dbReference>
<dbReference type="GO" id="GO:0000725">
    <property type="term" value="P:recombinational repair"/>
    <property type="evidence" value="ECO:0007669"/>
    <property type="project" value="TreeGrafter"/>
</dbReference>
<evidence type="ECO:0000256" key="6">
    <source>
        <dbReference type="ARBA" id="ARBA00022806"/>
    </source>
</evidence>
<evidence type="ECO:0000256" key="12">
    <source>
        <dbReference type="ARBA" id="ARBA00034617"/>
    </source>
</evidence>
<keyword evidence="2" id="KW-0540">Nuclease</keyword>
<dbReference type="InterPro" id="IPR013986">
    <property type="entry name" value="DExx_box_DNA_helicase_dom_sf"/>
</dbReference>
<keyword evidence="7" id="KW-0269">Exonuclease</keyword>
<dbReference type="PANTHER" id="PTHR11070:SF59">
    <property type="entry name" value="DNA 3'-5' HELICASE"/>
    <property type="match status" value="1"/>
</dbReference>
<dbReference type="Proteomes" id="UP000280668">
    <property type="component" value="Unassembled WGS sequence"/>
</dbReference>
<dbReference type="PANTHER" id="PTHR11070">
    <property type="entry name" value="UVRD / RECB / PCRA DNA HELICASE FAMILY MEMBER"/>
    <property type="match status" value="1"/>
</dbReference>
<evidence type="ECO:0000256" key="5">
    <source>
        <dbReference type="ARBA" id="ARBA00022801"/>
    </source>
</evidence>
<comment type="caution">
    <text evidence="19">The sequence shown here is derived from an EMBL/GenBank/DDBJ whole genome shotgun (WGS) entry which is preliminary data.</text>
</comment>
<feature type="region of interest" description="Disordered" evidence="16">
    <location>
        <begin position="1"/>
        <end position="25"/>
    </location>
</feature>
<dbReference type="GO" id="GO:0003677">
    <property type="term" value="F:DNA binding"/>
    <property type="evidence" value="ECO:0007669"/>
    <property type="project" value="UniProtKB-KW"/>
</dbReference>
<dbReference type="GO" id="GO:0033202">
    <property type="term" value="C:DNA helicase complex"/>
    <property type="evidence" value="ECO:0007669"/>
    <property type="project" value="TreeGrafter"/>
</dbReference>
<comment type="catalytic activity">
    <reaction evidence="14">
        <text>ATP + H2O = ADP + phosphate + H(+)</text>
        <dbReference type="Rhea" id="RHEA:13065"/>
        <dbReference type="ChEBI" id="CHEBI:15377"/>
        <dbReference type="ChEBI" id="CHEBI:15378"/>
        <dbReference type="ChEBI" id="CHEBI:30616"/>
        <dbReference type="ChEBI" id="CHEBI:43474"/>
        <dbReference type="ChEBI" id="CHEBI:456216"/>
        <dbReference type="EC" id="5.6.2.4"/>
    </reaction>
</comment>
<dbReference type="Pfam" id="PF00580">
    <property type="entry name" value="UvrD-helicase"/>
    <property type="match status" value="1"/>
</dbReference>
<evidence type="ECO:0000256" key="13">
    <source>
        <dbReference type="ARBA" id="ARBA00034808"/>
    </source>
</evidence>
<dbReference type="Pfam" id="PF12705">
    <property type="entry name" value="PDDEXK_1"/>
    <property type="match status" value="1"/>
</dbReference>
<dbReference type="Gene3D" id="3.40.50.300">
    <property type="entry name" value="P-loop containing nucleotide triphosphate hydrolases"/>
    <property type="match status" value="2"/>
</dbReference>
<dbReference type="InterPro" id="IPR000212">
    <property type="entry name" value="DNA_helicase_UvrD/REP"/>
</dbReference>
<keyword evidence="6 15" id="KW-0347">Helicase</keyword>
<dbReference type="PROSITE" id="PS51198">
    <property type="entry name" value="UVRD_HELICASE_ATP_BIND"/>
    <property type="match status" value="1"/>
</dbReference>
<evidence type="ECO:0000256" key="15">
    <source>
        <dbReference type="PROSITE-ProRule" id="PRU00560"/>
    </source>
</evidence>
<comment type="similarity">
    <text evidence="1">Belongs to the helicase family. UvrD subfamily.</text>
</comment>
<protein>
    <recommendedName>
        <fullName evidence="13">DNA 3'-5' helicase</fullName>
        <ecNumber evidence="13">5.6.2.4</ecNumber>
    </recommendedName>
</protein>
<keyword evidence="3 15" id="KW-0547">Nucleotide-binding</keyword>
<keyword evidence="10" id="KW-0234">DNA repair</keyword>
<comment type="catalytic activity">
    <reaction evidence="12">
        <text>Couples ATP hydrolysis with the unwinding of duplex DNA by translocating in the 3'-5' direction.</text>
        <dbReference type="EC" id="5.6.2.4"/>
    </reaction>
</comment>
<evidence type="ECO:0000256" key="4">
    <source>
        <dbReference type="ARBA" id="ARBA00022763"/>
    </source>
</evidence>
<keyword evidence="9" id="KW-0238">DNA-binding</keyword>
<evidence type="ECO:0000259" key="17">
    <source>
        <dbReference type="PROSITE" id="PS51198"/>
    </source>
</evidence>
<feature type="binding site" evidence="15">
    <location>
        <begin position="39"/>
        <end position="46"/>
    </location>
    <ligand>
        <name>ATP</name>
        <dbReference type="ChEBI" id="CHEBI:30616"/>
    </ligand>
</feature>
<dbReference type="EMBL" id="RKHK01000001">
    <property type="protein sequence ID" value="ROR73711.1"/>
    <property type="molecule type" value="Genomic_DNA"/>
</dbReference>
<keyword evidence="5 15" id="KW-0378">Hydrolase</keyword>
<feature type="domain" description="UvrD-like helicase ATP-binding" evidence="17">
    <location>
        <begin position="18"/>
        <end position="331"/>
    </location>
</feature>
<dbReference type="SUPFAM" id="SSF52540">
    <property type="entry name" value="P-loop containing nucleoside triphosphate hydrolases"/>
    <property type="match status" value="1"/>
</dbReference>
<dbReference type="GO" id="GO:0005524">
    <property type="term" value="F:ATP binding"/>
    <property type="evidence" value="ECO:0007669"/>
    <property type="project" value="UniProtKB-UniRule"/>
</dbReference>
<evidence type="ECO:0000256" key="3">
    <source>
        <dbReference type="ARBA" id="ARBA00022741"/>
    </source>
</evidence>
<evidence type="ECO:0000256" key="8">
    <source>
        <dbReference type="ARBA" id="ARBA00022840"/>
    </source>
</evidence>